<name>A0ABR2ECY6_9ROSI</name>
<organism evidence="1 2">
    <name type="scientific">Hibiscus sabdariffa</name>
    <name type="common">roselle</name>
    <dbReference type="NCBI Taxonomy" id="183260"/>
    <lineage>
        <taxon>Eukaryota</taxon>
        <taxon>Viridiplantae</taxon>
        <taxon>Streptophyta</taxon>
        <taxon>Embryophyta</taxon>
        <taxon>Tracheophyta</taxon>
        <taxon>Spermatophyta</taxon>
        <taxon>Magnoliopsida</taxon>
        <taxon>eudicotyledons</taxon>
        <taxon>Gunneridae</taxon>
        <taxon>Pentapetalae</taxon>
        <taxon>rosids</taxon>
        <taxon>malvids</taxon>
        <taxon>Malvales</taxon>
        <taxon>Malvaceae</taxon>
        <taxon>Malvoideae</taxon>
        <taxon>Hibiscus</taxon>
    </lineage>
</organism>
<dbReference type="Proteomes" id="UP001472677">
    <property type="component" value="Unassembled WGS sequence"/>
</dbReference>
<comment type="caution">
    <text evidence="1">The sequence shown here is derived from an EMBL/GenBank/DDBJ whole genome shotgun (WGS) entry which is preliminary data.</text>
</comment>
<evidence type="ECO:0000313" key="1">
    <source>
        <dbReference type="EMBL" id="KAK8557955.1"/>
    </source>
</evidence>
<evidence type="ECO:0000313" key="2">
    <source>
        <dbReference type="Proteomes" id="UP001472677"/>
    </source>
</evidence>
<gene>
    <name evidence="1" type="ORF">V6N12_010178</name>
</gene>
<reference evidence="1 2" key="1">
    <citation type="journal article" date="2024" name="G3 (Bethesda)">
        <title>Genome assembly of Hibiscus sabdariffa L. provides insights into metabolisms of medicinal natural products.</title>
        <authorList>
            <person name="Kim T."/>
        </authorList>
    </citation>
    <scope>NUCLEOTIDE SEQUENCE [LARGE SCALE GENOMIC DNA]</scope>
    <source>
        <strain evidence="1">TK-2024</strain>
        <tissue evidence="1">Old leaves</tissue>
    </source>
</reference>
<proteinExistence type="predicted"/>
<keyword evidence="2" id="KW-1185">Reference proteome</keyword>
<sequence>MGRSPCCEKMGVKKGQSLGDLIAPSVDNPIVRKPGTDVDSNLRVHLEDVQPKWEVSDMVVDLLADEGGSMIHALPATAAVGGLSPARPSPQLAGVVRPSFQDILASDEDVGHGASLEAYPILLRDFHLVLFPRP</sequence>
<accession>A0ABR2ECY6</accession>
<dbReference type="EMBL" id="JBBPBM010000016">
    <property type="protein sequence ID" value="KAK8557955.1"/>
    <property type="molecule type" value="Genomic_DNA"/>
</dbReference>
<protein>
    <submittedName>
        <fullName evidence="1">Uncharacterized protein</fullName>
    </submittedName>
</protein>